<dbReference type="STRING" id="314230.DSM3645_02943"/>
<comment type="caution">
    <text evidence="1">The sequence shown here is derived from an EMBL/GenBank/DDBJ whole genome shotgun (WGS) entry which is preliminary data.</text>
</comment>
<evidence type="ECO:0000313" key="2">
    <source>
        <dbReference type="Proteomes" id="UP000004358"/>
    </source>
</evidence>
<name>A3ZVQ2_9BACT</name>
<dbReference type="EMBL" id="AANZ01000014">
    <property type="protein sequence ID" value="EAQ79398.1"/>
    <property type="molecule type" value="Genomic_DNA"/>
</dbReference>
<dbReference type="HOGENOM" id="CLU_3380759_0_0_0"/>
<organism evidence="1 2">
    <name type="scientific">Blastopirellula marina DSM 3645</name>
    <dbReference type="NCBI Taxonomy" id="314230"/>
    <lineage>
        <taxon>Bacteria</taxon>
        <taxon>Pseudomonadati</taxon>
        <taxon>Planctomycetota</taxon>
        <taxon>Planctomycetia</taxon>
        <taxon>Pirellulales</taxon>
        <taxon>Pirellulaceae</taxon>
        <taxon>Blastopirellula</taxon>
    </lineage>
</organism>
<accession>A3ZVQ2</accession>
<dbReference type="AlphaFoldDB" id="A3ZVQ2"/>
<proteinExistence type="predicted"/>
<protein>
    <submittedName>
        <fullName evidence="1">Uncharacterized protein</fullName>
    </submittedName>
</protein>
<evidence type="ECO:0000313" key="1">
    <source>
        <dbReference type="EMBL" id="EAQ79398.1"/>
    </source>
</evidence>
<gene>
    <name evidence="1" type="ORF">DSM3645_02943</name>
</gene>
<sequence>MPVLVKGKYHSKGSSLPPSRKVVVVLERLSPSV</sequence>
<dbReference type="Proteomes" id="UP000004358">
    <property type="component" value="Unassembled WGS sequence"/>
</dbReference>
<reference evidence="1 2" key="1">
    <citation type="submission" date="2006-02" db="EMBL/GenBank/DDBJ databases">
        <authorList>
            <person name="Amann R."/>
            <person name="Ferriera S."/>
            <person name="Johnson J."/>
            <person name="Kravitz S."/>
            <person name="Halpern A."/>
            <person name="Remington K."/>
            <person name="Beeson K."/>
            <person name="Tran B."/>
            <person name="Rogers Y.-H."/>
            <person name="Friedman R."/>
            <person name="Venter J.C."/>
        </authorList>
    </citation>
    <scope>NUCLEOTIDE SEQUENCE [LARGE SCALE GENOMIC DNA]</scope>
    <source>
        <strain evidence="1 2">DSM 3645</strain>
    </source>
</reference>